<reference evidence="2" key="2">
    <citation type="journal article" date="2023" name="Commun. Biol.">
        <title>Intrasexual cuticular hydrocarbon dimorphism in a wasp sheds light on hydrocarbon biosynthesis genes in Hymenoptera.</title>
        <authorList>
            <person name="Moris V.C."/>
            <person name="Podsiadlowski L."/>
            <person name="Martin S."/>
            <person name="Oeyen J.P."/>
            <person name="Donath A."/>
            <person name="Petersen M."/>
            <person name="Wilbrandt J."/>
            <person name="Misof B."/>
            <person name="Liedtke D."/>
            <person name="Thamm M."/>
            <person name="Scheiner R."/>
            <person name="Schmitt T."/>
            <person name="Niehuis O."/>
        </authorList>
    </citation>
    <scope>NUCLEOTIDE SEQUENCE</scope>
    <source>
        <strain evidence="2">GBR_01_08_01A</strain>
    </source>
</reference>
<feature type="region of interest" description="Disordered" evidence="1">
    <location>
        <begin position="20"/>
        <end position="52"/>
    </location>
</feature>
<keyword evidence="3" id="KW-1185">Reference proteome</keyword>
<gene>
    <name evidence="2" type="ORF">KPH14_011340</name>
</gene>
<name>A0AAD9VMY0_9HYME</name>
<evidence type="ECO:0000313" key="2">
    <source>
        <dbReference type="EMBL" id="KAK2580711.1"/>
    </source>
</evidence>
<feature type="compositionally biased region" description="Polar residues" evidence="1">
    <location>
        <begin position="38"/>
        <end position="52"/>
    </location>
</feature>
<proteinExistence type="predicted"/>
<organism evidence="2 3">
    <name type="scientific">Odynerus spinipes</name>
    <dbReference type="NCBI Taxonomy" id="1348599"/>
    <lineage>
        <taxon>Eukaryota</taxon>
        <taxon>Metazoa</taxon>
        <taxon>Ecdysozoa</taxon>
        <taxon>Arthropoda</taxon>
        <taxon>Hexapoda</taxon>
        <taxon>Insecta</taxon>
        <taxon>Pterygota</taxon>
        <taxon>Neoptera</taxon>
        <taxon>Endopterygota</taxon>
        <taxon>Hymenoptera</taxon>
        <taxon>Apocrita</taxon>
        <taxon>Aculeata</taxon>
        <taxon>Vespoidea</taxon>
        <taxon>Vespidae</taxon>
        <taxon>Eumeninae</taxon>
        <taxon>Odynerus</taxon>
    </lineage>
</organism>
<evidence type="ECO:0000256" key="1">
    <source>
        <dbReference type="SAM" id="MobiDB-lite"/>
    </source>
</evidence>
<sequence length="78" mass="8462">MNLISLTHFYVGLSVRQQQAPAAAAHQPSTRATALPPTANTPSRKFVNGSNEPVSHPVIPVANLSKLPSTWMSSYRYT</sequence>
<dbReference type="Proteomes" id="UP001258017">
    <property type="component" value="Unassembled WGS sequence"/>
</dbReference>
<dbReference type="EMBL" id="JAIFRP010000047">
    <property type="protein sequence ID" value="KAK2580711.1"/>
    <property type="molecule type" value="Genomic_DNA"/>
</dbReference>
<reference evidence="2" key="1">
    <citation type="submission" date="2021-08" db="EMBL/GenBank/DDBJ databases">
        <authorList>
            <person name="Misof B."/>
            <person name="Oliver O."/>
            <person name="Podsiadlowski L."/>
            <person name="Donath A."/>
            <person name="Peters R."/>
            <person name="Mayer C."/>
            <person name="Rust J."/>
            <person name="Gunkel S."/>
            <person name="Lesny P."/>
            <person name="Martin S."/>
            <person name="Oeyen J.P."/>
            <person name="Petersen M."/>
            <person name="Panagiotis P."/>
            <person name="Wilbrandt J."/>
            <person name="Tanja T."/>
        </authorList>
    </citation>
    <scope>NUCLEOTIDE SEQUENCE</scope>
    <source>
        <strain evidence="2">GBR_01_08_01A</strain>
        <tissue evidence="2">Thorax + abdomen</tissue>
    </source>
</reference>
<dbReference type="AlphaFoldDB" id="A0AAD9VMY0"/>
<protein>
    <submittedName>
        <fullName evidence="2">Uncharacterized protein</fullName>
    </submittedName>
</protein>
<evidence type="ECO:0000313" key="3">
    <source>
        <dbReference type="Proteomes" id="UP001258017"/>
    </source>
</evidence>
<accession>A0AAD9VMY0</accession>
<comment type="caution">
    <text evidence="2">The sequence shown here is derived from an EMBL/GenBank/DDBJ whole genome shotgun (WGS) entry which is preliminary data.</text>
</comment>
<feature type="compositionally biased region" description="Low complexity" evidence="1">
    <location>
        <begin position="20"/>
        <end position="34"/>
    </location>
</feature>